<dbReference type="EMBL" id="AWVF01000175">
    <property type="protein sequence ID" value="ERJ96230.1"/>
    <property type="molecule type" value="Genomic_DNA"/>
</dbReference>
<dbReference type="RefSeq" id="WP_021682849.1">
    <property type="nucleotide sequence ID" value="NZ_KI260449.1"/>
</dbReference>
<name>U2KVX3_9FIRM</name>
<evidence type="ECO:0000313" key="1">
    <source>
        <dbReference type="EMBL" id="ERJ96230.1"/>
    </source>
</evidence>
<protein>
    <recommendedName>
        <fullName evidence="3">Toxin-antitoxin system, antitoxin component, ribbon-helix-helix domain protein</fullName>
    </recommendedName>
</protein>
<accession>U2KVX3</accession>
<dbReference type="PATRIC" id="fig|411473.3.peg.1106"/>
<keyword evidence="2" id="KW-1185">Reference proteome</keyword>
<reference evidence="1 2" key="1">
    <citation type="submission" date="2013-07" db="EMBL/GenBank/DDBJ databases">
        <authorList>
            <person name="Weinstock G."/>
            <person name="Sodergren E."/>
            <person name="Wylie T."/>
            <person name="Fulton L."/>
            <person name="Fulton R."/>
            <person name="Fronick C."/>
            <person name="O'Laughlin M."/>
            <person name="Godfrey J."/>
            <person name="Miner T."/>
            <person name="Herter B."/>
            <person name="Appelbaum E."/>
            <person name="Cordes M."/>
            <person name="Lek S."/>
            <person name="Wollam A."/>
            <person name="Pepin K.H."/>
            <person name="Palsikar V.B."/>
            <person name="Mitreva M."/>
            <person name="Wilson R.K."/>
        </authorList>
    </citation>
    <scope>NUCLEOTIDE SEQUENCE [LARGE SCALE GENOMIC DNA]</scope>
    <source>
        <strain evidence="1 2">ATCC 27760</strain>
    </source>
</reference>
<dbReference type="AlphaFoldDB" id="U2KVX3"/>
<dbReference type="Proteomes" id="UP000016662">
    <property type="component" value="Unassembled WGS sequence"/>
</dbReference>
<evidence type="ECO:0000313" key="2">
    <source>
        <dbReference type="Proteomes" id="UP000016662"/>
    </source>
</evidence>
<proteinExistence type="predicted"/>
<dbReference type="Gene3D" id="1.20.5.780">
    <property type="entry name" value="Single helix bin"/>
    <property type="match status" value="1"/>
</dbReference>
<dbReference type="InterPro" id="IPR053842">
    <property type="entry name" value="NikA-like"/>
</dbReference>
<sequence>MTYWEKPQKTTLSMRLTTDEKRAIQDAAAAAGETVSDFIRLCCQVVPSCYIAKCDVLETGEKVTIYFSPDTVPRVGDRVTVFSDVIGGKCPGVVKSVTPQWETAETLRQRYEIE</sequence>
<dbReference type="Pfam" id="PF21983">
    <property type="entry name" value="NikA-like"/>
    <property type="match status" value="1"/>
</dbReference>
<organism evidence="1 2">
    <name type="scientific">Ruminococcus callidus ATCC 27760</name>
    <dbReference type="NCBI Taxonomy" id="411473"/>
    <lineage>
        <taxon>Bacteria</taxon>
        <taxon>Bacillati</taxon>
        <taxon>Bacillota</taxon>
        <taxon>Clostridia</taxon>
        <taxon>Eubacteriales</taxon>
        <taxon>Oscillospiraceae</taxon>
        <taxon>Ruminococcus</taxon>
    </lineage>
</organism>
<dbReference type="HOGENOM" id="CLU_2119323_0_0_9"/>
<gene>
    <name evidence="1" type="ORF">RUMCAL_01365</name>
</gene>
<comment type="caution">
    <text evidence="1">The sequence shown here is derived from an EMBL/GenBank/DDBJ whole genome shotgun (WGS) entry which is preliminary data.</text>
</comment>
<evidence type="ECO:0008006" key="3">
    <source>
        <dbReference type="Google" id="ProtNLM"/>
    </source>
</evidence>